<dbReference type="InterPro" id="IPR050884">
    <property type="entry name" value="CNP_phosphodiesterase-III"/>
</dbReference>
<dbReference type="Proteomes" id="UP000201838">
    <property type="component" value="Unassembled WGS sequence"/>
</dbReference>
<evidence type="ECO:0000313" key="6">
    <source>
        <dbReference type="EMBL" id="SMX25752.1"/>
    </source>
</evidence>
<dbReference type="Pfam" id="PF00149">
    <property type="entry name" value="Metallophos"/>
    <property type="match status" value="1"/>
</dbReference>
<dbReference type="InterPro" id="IPR042281">
    <property type="entry name" value="GpdQ_beta-strand"/>
</dbReference>
<evidence type="ECO:0000256" key="3">
    <source>
        <dbReference type="ARBA" id="ARBA00023004"/>
    </source>
</evidence>
<dbReference type="InterPro" id="IPR029052">
    <property type="entry name" value="Metallo-depent_PP-like"/>
</dbReference>
<dbReference type="PANTHER" id="PTHR42988:SF2">
    <property type="entry name" value="CYCLIC NUCLEOTIDE PHOSPHODIESTERASE CBUA0032-RELATED"/>
    <property type="match status" value="1"/>
</dbReference>
<dbReference type="AlphaFoldDB" id="A0A238J685"/>
<dbReference type="RefSeq" id="WP_093975927.1">
    <property type="nucleotide sequence ID" value="NZ_FXXQ01000026.1"/>
</dbReference>
<dbReference type="SUPFAM" id="SSF56300">
    <property type="entry name" value="Metallo-dependent phosphatases"/>
    <property type="match status" value="1"/>
</dbReference>
<dbReference type="InterPro" id="IPR004843">
    <property type="entry name" value="Calcineurin-like_PHP"/>
</dbReference>
<dbReference type="PANTHER" id="PTHR42988">
    <property type="entry name" value="PHOSPHOHYDROLASE"/>
    <property type="match status" value="1"/>
</dbReference>
<dbReference type="EC" id="3.1.4.17" evidence="6"/>
<dbReference type="Gene3D" id="3.60.21.40">
    <property type="entry name" value="GpdQ, catalytic alpha/beta sandwich domain"/>
    <property type="match status" value="1"/>
</dbReference>
<keyword evidence="3" id="KW-0408">Iron</keyword>
<dbReference type="OrthoDB" id="356681at2"/>
<comment type="similarity">
    <text evidence="4">Belongs to the cyclic nucleotide phosphodiesterase class-III family.</text>
</comment>
<protein>
    <submittedName>
        <fullName evidence="6">3',5'-cyclic adenosine monophosphate phosphodiesterase CpdA</fullName>
        <ecNumber evidence="6">3.1.4.17</ecNumber>
    </submittedName>
</protein>
<dbReference type="Gene3D" id="3.30.750.180">
    <property type="entry name" value="GpdQ, beta-strand dimerisation domain"/>
    <property type="match status" value="1"/>
</dbReference>
<keyword evidence="1" id="KW-0479">Metal-binding</keyword>
<keyword evidence="2 6" id="KW-0378">Hydrolase</keyword>
<keyword evidence="7" id="KW-1185">Reference proteome</keyword>
<accession>A0A238J685</accession>
<gene>
    <name evidence="6" type="primary">cpdA_2</name>
    <name evidence="6" type="ORF">BOA8489_03896</name>
</gene>
<evidence type="ECO:0000259" key="5">
    <source>
        <dbReference type="Pfam" id="PF00149"/>
    </source>
</evidence>
<evidence type="ECO:0000256" key="4">
    <source>
        <dbReference type="ARBA" id="ARBA00025742"/>
    </source>
</evidence>
<reference evidence="6 7" key="1">
    <citation type="submission" date="2017-05" db="EMBL/GenBank/DDBJ databases">
        <authorList>
            <person name="Song R."/>
            <person name="Chenine A.L."/>
            <person name="Ruprecht R.M."/>
        </authorList>
    </citation>
    <scope>NUCLEOTIDE SEQUENCE [LARGE SCALE GENOMIC DNA]</scope>
    <source>
        <strain evidence="6 7">CECT 8489</strain>
    </source>
</reference>
<dbReference type="GO" id="GO:0004114">
    <property type="term" value="F:3',5'-cyclic-nucleotide phosphodiesterase activity"/>
    <property type="evidence" value="ECO:0007669"/>
    <property type="project" value="UniProtKB-EC"/>
</dbReference>
<evidence type="ECO:0000313" key="7">
    <source>
        <dbReference type="Proteomes" id="UP000201838"/>
    </source>
</evidence>
<sequence length="259" mass="28322">MLIAHTSDFHIFADAPETSLVRPDIVQATRKVIADIANFSPCIDAVMITGDLADGGSAEDYVLVKDILSPIKVPIFAVPGNHDARQGFRAAFEDSLPFGPGSKLDYEASCGDLRIIALDTLIEGQVTGGLDDSQIDWLAERLASPTERLTLILMHHPAFPSTITKLDQMALKDGHSKFEKLIAQYSGPVRILSGHIHRPYQTLWNGIWCAVSGGPSFQHALKLAHNAPEPSDVDEPFAYFIHRIEEAAAMTVHTRYVAL</sequence>
<dbReference type="GO" id="GO:0046872">
    <property type="term" value="F:metal ion binding"/>
    <property type="evidence" value="ECO:0007669"/>
    <property type="project" value="UniProtKB-KW"/>
</dbReference>
<dbReference type="EMBL" id="FXXQ01000026">
    <property type="protein sequence ID" value="SMX25752.1"/>
    <property type="molecule type" value="Genomic_DNA"/>
</dbReference>
<dbReference type="InterPro" id="IPR042283">
    <property type="entry name" value="GpdQ_catalytic"/>
</dbReference>
<proteinExistence type="inferred from homology"/>
<organism evidence="6 7">
    <name type="scientific">Boseongicola aestuarii</name>
    <dbReference type="NCBI Taxonomy" id="1470561"/>
    <lineage>
        <taxon>Bacteria</taxon>
        <taxon>Pseudomonadati</taxon>
        <taxon>Pseudomonadota</taxon>
        <taxon>Alphaproteobacteria</taxon>
        <taxon>Rhodobacterales</taxon>
        <taxon>Paracoccaceae</taxon>
        <taxon>Boseongicola</taxon>
    </lineage>
</organism>
<evidence type="ECO:0000256" key="2">
    <source>
        <dbReference type="ARBA" id="ARBA00022801"/>
    </source>
</evidence>
<name>A0A238J685_9RHOB</name>
<evidence type="ECO:0000256" key="1">
    <source>
        <dbReference type="ARBA" id="ARBA00022723"/>
    </source>
</evidence>
<feature type="domain" description="Calcineurin-like phosphoesterase" evidence="5">
    <location>
        <begin position="1"/>
        <end position="199"/>
    </location>
</feature>